<proteinExistence type="predicted"/>
<evidence type="ECO:0000313" key="1">
    <source>
        <dbReference type="Ensembl" id="ENSLLEP00000002402.1"/>
    </source>
</evidence>
<protein>
    <recommendedName>
        <fullName evidence="3">Glutathione peroxidase</fullName>
    </recommendedName>
</protein>
<dbReference type="Proteomes" id="UP000694569">
    <property type="component" value="Unplaced"/>
</dbReference>
<evidence type="ECO:0008006" key="3">
    <source>
        <dbReference type="Google" id="ProtNLM"/>
    </source>
</evidence>
<reference evidence="1" key="2">
    <citation type="submission" date="2025-09" db="UniProtKB">
        <authorList>
            <consortium name="Ensembl"/>
        </authorList>
    </citation>
    <scope>IDENTIFICATION</scope>
</reference>
<reference evidence="1" key="1">
    <citation type="submission" date="2025-08" db="UniProtKB">
        <authorList>
            <consortium name="Ensembl"/>
        </authorList>
    </citation>
    <scope>IDENTIFICATION</scope>
</reference>
<dbReference type="Gene3D" id="3.40.30.10">
    <property type="entry name" value="Glutaredoxin"/>
    <property type="match status" value="1"/>
</dbReference>
<keyword evidence="2" id="KW-1185">Reference proteome</keyword>
<name>A0A8C5LS24_9ANUR</name>
<sequence length="58" mass="6397">MGGLAKPKGAEANWKSAKTIYEFSAKDIDGNQVSLEKYKYCICSYVLITNINPQLSVP</sequence>
<dbReference type="AlphaFoldDB" id="A0A8C5LS24"/>
<organism evidence="1 2">
    <name type="scientific">Leptobrachium leishanense</name>
    <name type="common">Leishan spiny toad</name>
    <dbReference type="NCBI Taxonomy" id="445787"/>
    <lineage>
        <taxon>Eukaryota</taxon>
        <taxon>Metazoa</taxon>
        <taxon>Chordata</taxon>
        <taxon>Craniata</taxon>
        <taxon>Vertebrata</taxon>
        <taxon>Euteleostomi</taxon>
        <taxon>Amphibia</taxon>
        <taxon>Batrachia</taxon>
        <taxon>Anura</taxon>
        <taxon>Pelobatoidea</taxon>
        <taxon>Megophryidae</taxon>
        <taxon>Leptobrachium</taxon>
    </lineage>
</organism>
<evidence type="ECO:0000313" key="2">
    <source>
        <dbReference type="Proteomes" id="UP000694569"/>
    </source>
</evidence>
<dbReference type="OrthoDB" id="446890at2759"/>
<accession>A0A8C5LS24</accession>
<dbReference type="Ensembl" id="ENSLLET00000002504.1">
    <property type="protein sequence ID" value="ENSLLEP00000002402.1"/>
    <property type="gene ID" value="ENSLLEG00000001557.1"/>
</dbReference>